<protein>
    <submittedName>
        <fullName evidence="2">Uncharacterized protein</fullName>
    </submittedName>
</protein>
<dbReference type="STRING" id="8469.M7B717"/>
<accession>M7B717</accession>
<feature type="region of interest" description="Disordered" evidence="1">
    <location>
        <begin position="1"/>
        <end position="91"/>
    </location>
</feature>
<sequence length="169" mass="18105">MAVQATPLAREGPGPAGAGARMRRSRTALSFLSMEGRTGASWSRGQDEAESDSPVLPEHGAVQNKRFQDLPSPVNARRSRDSPDLGNCSTAPHVNAIKRRFSGTPLLPPLACRHVALSEASRPPEPEGPRVVFTIEESRPSSSQEPGFLRSVGCVGEVLATLRSMRVLL</sequence>
<gene>
    <name evidence="2" type="ORF">UY3_18714</name>
</gene>
<keyword evidence="3" id="KW-1185">Reference proteome</keyword>
<proteinExistence type="predicted"/>
<name>M7B717_CHEMY</name>
<evidence type="ECO:0000313" key="2">
    <source>
        <dbReference type="EMBL" id="EMP24077.1"/>
    </source>
</evidence>
<reference evidence="3" key="1">
    <citation type="journal article" date="2013" name="Nat. Genet.">
        <title>The draft genomes of soft-shell turtle and green sea turtle yield insights into the development and evolution of the turtle-specific body plan.</title>
        <authorList>
            <person name="Wang Z."/>
            <person name="Pascual-Anaya J."/>
            <person name="Zadissa A."/>
            <person name="Li W."/>
            <person name="Niimura Y."/>
            <person name="Huang Z."/>
            <person name="Li C."/>
            <person name="White S."/>
            <person name="Xiong Z."/>
            <person name="Fang D."/>
            <person name="Wang B."/>
            <person name="Ming Y."/>
            <person name="Chen Y."/>
            <person name="Zheng Y."/>
            <person name="Kuraku S."/>
            <person name="Pignatelli M."/>
            <person name="Herrero J."/>
            <person name="Beal K."/>
            <person name="Nozawa M."/>
            <person name="Li Q."/>
            <person name="Wang J."/>
            <person name="Zhang H."/>
            <person name="Yu L."/>
            <person name="Shigenobu S."/>
            <person name="Wang J."/>
            <person name="Liu J."/>
            <person name="Flicek P."/>
            <person name="Searle S."/>
            <person name="Wang J."/>
            <person name="Kuratani S."/>
            <person name="Yin Y."/>
            <person name="Aken B."/>
            <person name="Zhang G."/>
            <person name="Irie N."/>
        </authorList>
    </citation>
    <scope>NUCLEOTIDE SEQUENCE [LARGE SCALE GENOMIC DNA]</scope>
</reference>
<dbReference type="AlphaFoldDB" id="M7B717"/>
<dbReference type="EMBL" id="KB603100">
    <property type="protein sequence ID" value="EMP24077.1"/>
    <property type="molecule type" value="Genomic_DNA"/>
</dbReference>
<evidence type="ECO:0000256" key="1">
    <source>
        <dbReference type="SAM" id="MobiDB-lite"/>
    </source>
</evidence>
<dbReference type="Proteomes" id="UP000031443">
    <property type="component" value="Unassembled WGS sequence"/>
</dbReference>
<evidence type="ECO:0000313" key="3">
    <source>
        <dbReference type="Proteomes" id="UP000031443"/>
    </source>
</evidence>
<organism evidence="2 3">
    <name type="scientific">Chelonia mydas</name>
    <name type="common">Green sea-turtle</name>
    <name type="synonym">Chelonia agassizi</name>
    <dbReference type="NCBI Taxonomy" id="8469"/>
    <lineage>
        <taxon>Eukaryota</taxon>
        <taxon>Metazoa</taxon>
        <taxon>Chordata</taxon>
        <taxon>Craniata</taxon>
        <taxon>Vertebrata</taxon>
        <taxon>Euteleostomi</taxon>
        <taxon>Archelosauria</taxon>
        <taxon>Testudinata</taxon>
        <taxon>Testudines</taxon>
        <taxon>Cryptodira</taxon>
        <taxon>Durocryptodira</taxon>
        <taxon>Americhelydia</taxon>
        <taxon>Chelonioidea</taxon>
        <taxon>Cheloniidae</taxon>
        <taxon>Chelonia</taxon>
    </lineage>
</organism>